<dbReference type="GeneID" id="104774191"/>
<dbReference type="InterPro" id="IPR039761">
    <property type="entry name" value="Bms1/Tsr1"/>
</dbReference>
<proteinExistence type="predicted"/>
<keyword evidence="2" id="KW-1185">Reference proteome</keyword>
<name>A0ABM0Y8E9_CAMSA</name>
<dbReference type="InterPro" id="IPR007034">
    <property type="entry name" value="BMS1_TSR1_C"/>
</dbReference>
<feature type="domain" description="Ribosome biogenesis protein BMS1/TSR1 C-terminal" evidence="1">
    <location>
        <begin position="6"/>
        <end position="77"/>
    </location>
</feature>
<dbReference type="PANTHER" id="PTHR12858">
    <property type="entry name" value="RIBOSOME BIOGENESIS PROTEIN"/>
    <property type="match status" value="1"/>
</dbReference>
<dbReference type="PANTHER" id="PTHR12858:SF1">
    <property type="entry name" value="PRE-RRNA-PROCESSING PROTEIN TSR1 HOMOLOG"/>
    <property type="match status" value="1"/>
</dbReference>
<gene>
    <name evidence="3" type="primary">LOC104774191</name>
</gene>
<sequence length="88" mass="9972">MEEEDRDDCVQTGSYVRMHIKEVPLGAASKLSSLVNTTKPIIGFGLLQHESKMSVLHFSVKKYDGYEAPIKTKEELMYREIQGVVVLE</sequence>
<organism evidence="2 3">
    <name type="scientific">Camelina sativa</name>
    <name type="common">False flax</name>
    <name type="synonym">Myagrum sativum</name>
    <dbReference type="NCBI Taxonomy" id="90675"/>
    <lineage>
        <taxon>Eukaryota</taxon>
        <taxon>Viridiplantae</taxon>
        <taxon>Streptophyta</taxon>
        <taxon>Embryophyta</taxon>
        <taxon>Tracheophyta</taxon>
        <taxon>Spermatophyta</taxon>
        <taxon>Magnoliopsida</taxon>
        <taxon>eudicotyledons</taxon>
        <taxon>Gunneridae</taxon>
        <taxon>Pentapetalae</taxon>
        <taxon>rosids</taxon>
        <taxon>malvids</taxon>
        <taxon>Brassicales</taxon>
        <taxon>Brassicaceae</taxon>
        <taxon>Camelineae</taxon>
        <taxon>Camelina</taxon>
    </lineage>
</organism>
<evidence type="ECO:0000259" key="1">
    <source>
        <dbReference type="Pfam" id="PF04950"/>
    </source>
</evidence>
<reference evidence="3" key="2">
    <citation type="submission" date="2025-08" db="UniProtKB">
        <authorList>
            <consortium name="RefSeq"/>
        </authorList>
    </citation>
    <scope>IDENTIFICATION</scope>
    <source>
        <tissue evidence="3">Leaf</tissue>
    </source>
</reference>
<evidence type="ECO:0000313" key="2">
    <source>
        <dbReference type="Proteomes" id="UP000694864"/>
    </source>
</evidence>
<dbReference type="Proteomes" id="UP000694864">
    <property type="component" value="Unplaced"/>
</dbReference>
<accession>A0ABM0Y8E9</accession>
<protein>
    <submittedName>
        <fullName evidence="3">Pre-rRNA-processing protein TSR1 homolog</fullName>
    </submittedName>
</protein>
<reference evidence="2" key="1">
    <citation type="journal article" date="2014" name="Nat. Commun.">
        <title>The emerging biofuel crop Camelina sativa retains a highly undifferentiated hexaploid genome structure.</title>
        <authorList>
            <person name="Kagale S."/>
            <person name="Koh C."/>
            <person name="Nixon J."/>
            <person name="Bollina V."/>
            <person name="Clarke W.E."/>
            <person name="Tuteja R."/>
            <person name="Spillane C."/>
            <person name="Robinson S.J."/>
            <person name="Links M.G."/>
            <person name="Clarke C."/>
            <person name="Higgins E.E."/>
            <person name="Huebert T."/>
            <person name="Sharpe A.G."/>
            <person name="Parkin I.A."/>
        </authorList>
    </citation>
    <scope>NUCLEOTIDE SEQUENCE [LARGE SCALE GENOMIC DNA]</scope>
    <source>
        <strain evidence="2">cv. DH55</strain>
    </source>
</reference>
<dbReference type="Pfam" id="PF04950">
    <property type="entry name" value="RIBIOP_C"/>
    <property type="match status" value="1"/>
</dbReference>
<dbReference type="RefSeq" id="XP_010497152.1">
    <property type="nucleotide sequence ID" value="XM_010498850.1"/>
</dbReference>
<evidence type="ECO:0000313" key="3">
    <source>
        <dbReference type="RefSeq" id="XP_010497152.1"/>
    </source>
</evidence>